<feature type="domain" description="Transposase IS4-like" evidence="1">
    <location>
        <begin position="158"/>
        <end position="318"/>
    </location>
</feature>
<dbReference type="Gene3D" id="3.90.350.10">
    <property type="entry name" value="Transposase Inhibitor Protein From Tn5, Chain A, domain 1"/>
    <property type="match status" value="1"/>
</dbReference>
<dbReference type="GO" id="GO:0006313">
    <property type="term" value="P:DNA transposition"/>
    <property type="evidence" value="ECO:0007669"/>
    <property type="project" value="InterPro"/>
</dbReference>
<dbReference type="Proteomes" id="UP000305881">
    <property type="component" value="Chromosome"/>
</dbReference>
<dbReference type="PANTHER" id="PTHR33258:SF1">
    <property type="entry name" value="TRANSPOSASE INSL FOR INSERTION SEQUENCE ELEMENT IS186A-RELATED"/>
    <property type="match status" value="1"/>
</dbReference>
<dbReference type="InterPro" id="IPR002559">
    <property type="entry name" value="Transposase_11"/>
</dbReference>
<organism evidence="2 3">
    <name type="scientific">Methylotuvimicrobium buryatense</name>
    <name type="common">Methylomicrobium buryatense</name>
    <dbReference type="NCBI Taxonomy" id="95641"/>
    <lineage>
        <taxon>Bacteria</taxon>
        <taxon>Pseudomonadati</taxon>
        <taxon>Pseudomonadota</taxon>
        <taxon>Gammaproteobacteria</taxon>
        <taxon>Methylococcales</taxon>
        <taxon>Methylococcaceae</taxon>
        <taxon>Methylotuvimicrobium</taxon>
    </lineage>
</organism>
<dbReference type="SUPFAM" id="SSF53098">
    <property type="entry name" value="Ribonuclease H-like"/>
    <property type="match status" value="1"/>
</dbReference>
<evidence type="ECO:0000313" key="3">
    <source>
        <dbReference type="Proteomes" id="UP000305881"/>
    </source>
</evidence>
<reference evidence="3" key="1">
    <citation type="journal article" date="2019" name="J. Bacteriol.">
        <title>A Mutagenic Screen Identifies a TonB-Dependent Receptor Required for the Lanthanide Metal Switch in the Type I Methanotroph 'Methylotuvimicrobium buryatense' 5GB1C.</title>
        <authorList>
            <person name="Groom J.D."/>
            <person name="Ford S.M."/>
            <person name="Pesesky M.W."/>
            <person name="Lidstrom M.E."/>
        </authorList>
    </citation>
    <scope>NUCLEOTIDE SEQUENCE [LARGE SCALE GENOMIC DNA]</scope>
    <source>
        <strain evidence="3">5GB1C</strain>
    </source>
</reference>
<gene>
    <name evidence="2" type="ORF">EQU24_17790</name>
</gene>
<dbReference type="Pfam" id="PF01609">
    <property type="entry name" value="DDE_Tnp_1"/>
    <property type="match status" value="1"/>
</dbReference>
<sequence length="353" mass="39094">MVLEHINSSESLSAGLKALPNKISSFASTQAARRFYQNELVSLSKLQEPLTAAAHEGIAEHCSQYALCMHDWSHLSFKHANKTDTYAITHETDVGYDLQTSLIVSDQNGQPLAPVAQRLVSADGSYATGDPEPGLPVKHHLDEVSDCIQFLDGQGFAKPLVHLIDREGDSVGHIRRWEAADSHWLVRVKDNPNVDYQGKPMACKAVAQELAFSKTRQVSYHGQTYWQWVAETDVTLTRPAKPSQKKGKKPAVPGIPVAARLVVSRVLSDEGDVLAEWLLLTNVKDVDASTLALWYYWRWQIECFFKLVKSAGHHLESWQQESALAIAKRLLVASMACVTVWAIAADKSKEAAD</sequence>
<name>A0A4P9UVY3_METBY</name>
<dbReference type="RefSeq" id="WP_017842274.1">
    <property type="nucleotide sequence ID" value="NZ_CP035467.1"/>
</dbReference>
<dbReference type="KEGG" id="mbur:EQU24_17790"/>
<dbReference type="EMBL" id="CP035467">
    <property type="protein sequence ID" value="QCW83886.1"/>
    <property type="molecule type" value="Genomic_DNA"/>
</dbReference>
<dbReference type="AlphaFoldDB" id="A0A4P9UVY3"/>
<evidence type="ECO:0000259" key="1">
    <source>
        <dbReference type="Pfam" id="PF01609"/>
    </source>
</evidence>
<keyword evidence="3" id="KW-1185">Reference proteome</keyword>
<dbReference type="OrthoDB" id="6670941at2"/>
<evidence type="ECO:0000313" key="2">
    <source>
        <dbReference type="EMBL" id="QCW83886.1"/>
    </source>
</evidence>
<dbReference type="InterPro" id="IPR012337">
    <property type="entry name" value="RNaseH-like_sf"/>
</dbReference>
<accession>A0A4P9UVY3</accession>
<dbReference type="GO" id="GO:0003677">
    <property type="term" value="F:DNA binding"/>
    <property type="evidence" value="ECO:0007669"/>
    <property type="project" value="InterPro"/>
</dbReference>
<dbReference type="GO" id="GO:0004803">
    <property type="term" value="F:transposase activity"/>
    <property type="evidence" value="ECO:0007669"/>
    <property type="project" value="InterPro"/>
</dbReference>
<dbReference type="PANTHER" id="PTHR33258">
    <property type="entry name" value="TRANSPOSASE INSL FOR INSERTION SEQUENCE ELEMENT IS186A-RELATED"/>
    <property type="match status" value="1"/>
</dbReference>
<proteinExistence type="predicted"/>
<dbReference type="STRING" id="675511.GCA_000341735_03893"/>
<protein>
    <recommendedName>
        <fullName evidence="1">Transposase IS4-like domain-containing protein</fullName>
    </recommendedName>
</protein>